<feature type="transmembrane region" description="Helical" evidence="1">
    <location>
        <begin position="30"/>
        <end position="48"/>
    </location>
</feature>
<accession>A0A7J7MWR4</accession>
<evidence type="ECO:0000256" key="1">
    <source>
        <dbReference type="SAM" id="Phobius"/>
    </source>
</evidence>
<gene>
    <name evidence="2" type="ORF">GIB67_022889</name>
</gene>
<dbReference type="OrthoDB" id="1935034at2759"/>
<dbReference type="PANTHER" id="PTHR33306">
    <property type="entry name" value="EXPRESSED PROTEIN-RELATED-RELATED"/>
    <property type="match status" value="1"/>
</dbReference>
<feature type="transmembrane region" description="Helical" evidence="1">
    <location>
        <begin position="101"/>
        <end position="121"/>
    </location>
</feature>
<feature type="transmembrane region" description="Helical" evidence="1">
    <location>
        <begin position="60"/>
        <end position="81"/>
    </location>
</feature>
<name>A0A7J7MWR4_9MAGN</name>
<proteinExistence type="predicted"/>
<evidence type="ECO:0008006" key="4">
    <source>
        <dbReference type="Google" id="ProtNLM"/>
    </source>
</evidence>
<dbReference type="AlphaFoldDB" id="A0A7J7MWR4"/>
<dbReference type="EMBL" id="JACGCM010001198">
    <property type="protein sequence ID" value="KAF6159210.1"/>
    <property type="molecule type" value="Genomic_DNA"/>
</dbReference>
<comment type="caution">
    <text evidence="2">The sequence shown here is derived from an EMBL/GenBank/DDBJ whole genome shotgun (WGS) entry which is preliminary data.</text>
</comment>
<dbReference type="Proteomes" id="UP000541444">
    <property type="component" value="Unassembled WGS sequence"/>
</dbReference>
<evidence type="ECO:0000313" key="2">
    <source>
        <dbReference type="EMBL" id="KAF6159210.1"/>
    </source>
</evidence>
<keyword evidence="1" id="KW-0812">Transmembrane</keyword>
<dbReference type="PANTHER" id="PTHR33306:SF40">
    <property type="entry name" value="EXPRESSED PROTEIN"/>
    <property type="match status" value="1"/>
</dbReference>
<keyword evidence="1" id="KW-1133">Transmembrane helix</keyword>
<keyword evidence="1" id="KW-0472">Membrane</keyword>
<evidence type="ECO:0000313" key="3">
    <source>
        <dbReference type="Proteomes" id="UP000541444"/>
    </source>
</evidence>
<reference evidence="2 3" key="1">
    <citation type="journal article" date="2020" name="IScience">
        <title>Genome Sequencing of the Endangered Kingdonia uniflora (Circaeasteraceae, Ranunculales) Reveals Potential Mechanisms of Evolutionary Specialization.</title>
        <authorList>
            <person name="Sun Y."/>
            <person name="Deng T."/>
            <person name="Zhang A."/>
            <person name="Moore M.J."/>
            <person name="Landis J.B."/>
            <person name="Lin N."/>
            <person name="Zhang H."/>
            <person name="Zhang X."/>
            <person name="Huang J."/>
            <person name="Zhang X."/>
            <person name="Sun H."/>
            <person name="Wang H."/>
        </authorList>
    </citation>
    <scope>NUCLEOTIDE SEQUENCE [LARGE SCALE GENOMIC DNA]</scope>
    <source>
        <strain evidence="2">TB1705</strain>
        <tissue evidence="2">Leaf</tissue>
    </source>
</reference>
<organism evidence="2 3">
    <name type="scientific">Kingdonia uniflora</name>
    <dbReference type="NCBI Taxonomy" id="39325"/>
    <lineage>
        <taxon>Eukaryota</taxon>
        <taxon>Viridiplantae</taxon>
        <taxon>Streptophyta</taxon>
        <taxon>Embryophyta</taxon>
        <taxon>Tracheophyta</taxon>
        <taxon>Spermatophyta</taxon>
        <taxon>Magnoliopsida</taxon>
        <taxon>Ranunculales</taxon>
        <taxon>Circaeasteraceae</taxon>
        <taxon>Kingdonia</taxon>
    </lineage>
</organism>
<keyword evidence="3" id="KW-1185">Reference proteome</keyword>
<sequence>MLWFSSDRRGPDWKQGWTDQTLSSISIPPLPLLTVFAIVLLFMFLSKYTDYSSEVRQSMINFQIFLFLLPTLLILILQSMPPNGKFVIRIPLPEHESIHKAGNSPWGVAILVVVLLVMIFYQSSFHSQWFRPLWRSN</sequence>
<protein>
    <recommendedName>
        <fullName evidence="4">Transmembrane protein</fullName>
    </recommendedName>
</protein>